<evidence type="ECO:0000313" key="1">
    <source>
        <dbReference type="EMBL" id="SVC23473.1"/>
    </source>
</evidence>
<accession>A0A382KJ87</accession>
<reference evidence="1" key="1">
    <citation type="submission" date="2018-05" db="EMBL/GenBank/DDBJ databases">
        <authorList>
            <person name="Lanie J.A."/>
            <person name="Ng W.-L."/>
            <person name="Kazmierczak K.M."/>
            <person name="Andrzejewski T.M."/>
            <person name="Davidsen T.M."/>
            <person name="Wayne K.J."/>
            <person name="Tettelin H."/>
            <person name="Glass J.I."/>
            <person name="Rusch D."/>
            <person name="Podicherti R."/>
            <person name="Tsui H.-C.T."/>
            <person name="Winkler M.E."/>
        </authorList>
    </citation>
    <scope>NUCLEOTIDE SEQUENCE</scope>
</reference>
<proteinExistence type="predicted"/>
<gene>
    <name evidence="1" type="ORF">METZ01_LOCUS276327</name>
</gene>
<name>A0A382KJ87_9ZZZZ</name>
<protein>
    <recommendedName>
        <fullName evidence="2">Xylose isomerase-like TIM barrel domain-containing protein</fullName>
    </recommendedName>
</protein>
<dbReference type="AlphaFoldDB" id="A0A382KJ87"/>
<dbReference type="EMBL" id="UINC01080490">
    <property type="protein sequence ID" value="SVC23473.1"/>
    <property type="molecule type" value="Genomic_DNA"/>
</dbReference>
<evidence type="ECO:0008006" key="2">
    <source>
        <dbReference type="Google" id="ProtNLM"/>
    </source>
</evidence>
<sequence length="86" mass="9391">MEIVLNSKFFAPLSIEQLGEKAIGLGYDGIDICIRPGHPIQIDNAAKLLPQAMRVWEKQGLVCPLATAAVDINQPTQEVRNLYAAC</sequence>
<organism evidence="1">
    <name type="scientific">marine metagenome</name>
    <dbReference type="NCBI Taxonomy" id="408172"/>
    <lineage>
        <taxon>unclassified sequences</taxon>
        <taxon>metagenomes</taxon>
        <taxon>ecological metagenomes</taxon>
    </lineage>
</organism>
<feature type="non-terminal residue" evidence="1">
    <location>
        <position position="86"/>
    </location>
</feature>